<dbReference type="RefSeq" id="WP_205119271.1">
    <property type="nucleotide sequence ID" value="NZ_JAFBCM010000001.1"/>
</dbReference>
<evidence type="ECO:0000313" key="3">
    <source>
        <dbReference type="Proteomes" id="UP001595699"/>
    </source>
</evidence>
<feature type="transmembrane region" description="Helical" evidence="1">
    <location>
        <begin position="200"/>
        <end position="222"/>
    </location>
</feature>
<name>A0ABV7YLK7_9ACTN</name>
<feature type="transmembrane region" description="Helical" evidence="1">
    <location>
        <begin position="86"/>
        <end position="112"/>
    </location>
</feature>
<protein>
    <recommendedName>
        <fullName evidence="4">ABC transporter permease</fullName>
    </recommendedName>
</protein>
<feature type="transmembrane region" description="Helical" evidence="1">
    <location>
        <begin position="159"/>
        <end position="180"/>
    </location>
</feature>
<gene>
    <name evidence="2" type="ORF">ACFOUW_29515</name>
</gene>
<accession>A0ABV7YLK7</accession>
<evidence type="ECO:0000256" key="1">
    <source>
        <dbReference type="SAM" id="Phobius"/>
    </source>
</evidence>
<keyword evidence="1" id="KW-0812">Transmembrane</keyword>
<keyword evidence="3" id="KW-1185">Reference proteome</keyword>
<dbReference type="Proteomes" id="UP001595699">
    <property type="component" value="Unassembled WGS sequence"/>
</dbReference>
<keyword evidence="1" id="KW-1133">Transmembrane helix</keyword>
<evidence type="ECO:0008006" key="4">
    <source>
        <dbReference type="Google" id="ProtNLM"/>
    </source>
</evidence>
<dbReference type="EMBL" id="JBHRZH010000036">
    <property type="protein sequence ID" value="MFC3765008.1"/>
    <property type="molecule type" value="Genomic_DNA"/>
</dbReference>
<reference evidence="3" key="1">
    <citation type="journal article" date="2019" name="Int. J. Syst. Evol. Microbiol.">
        <title>The Global Catalogue of Microorganisms (GCM) 10K type strain sequencing project: providing services to taxonomists for standard genome sequencing and annotation.</title>
        <authorList>
            <consortium name="The Broad Institute Genomics Platform"/>
            <consortium name="The Broad Institute Genome Sequencing Center for Infectious Disease"/>
            <person name="Wu L."/>
            <person name="Ma J."/>
        </authorList>
    </citation>
    <scope>NUCLEOTIDE SEQUENCE [LARGE SCALE GENOMIC DNA]</scope>
    <source>
        <strain evidence="3">CGMCC 4.7241</strain>
    </source>
</reference>
<feature type="transmembrane region" description="Helical" evidence="1">
    <location>
        <begin position="46"/>
        <end position="65"/>
    </location>
</feature>
<keyword evidence="1" id="KW-0472">Membrane</keyword>
<proteinExistence type="predicted"/>
<feature type="transmembrane region" description="Helical" evidence="1">
    <location>
        <begin position="124"/>
        <end position="147"/>
    </location>
</feature>
<organism evidence="2 3">
    <name type="scientific">Tenggerimyces flavus</name>
    <dbReference type="NCBI Taxonomy" id="1708749"/>
    <lineage>
        <taxon>Bacteria</taxon>
        <taxon>Bacillati</taxon>
        <taxon>Actinomycetota</taxon>
        <taxon>Actinomycetes</taxon>
        <taxon>Propionibacteriales</taxon>
        <taxon>Nocardioidaceae</taxon>
        <taxon>Tenggerimyces</taxon>
    </lineage>
</organism>
<comment type="caution">
    <text evidence="2">The sequence shown here is derived from an EMBL/GenBank/DDBJ whole genome shotgun (WGS) entry which is preliminary data.</text>
</comment>
<evidence type="ECO:0000313" key="2">
    <source>
        <dbReference type="EMBL" id="MFC3765008.1"/>
    </source>
</evidence>
<sequence length="227" mass="22948">MRVLALASMRVNAYARSQRALGPLLGTLVLLGIAHAGGKASPAQAYGFSAALLFAVFAWQTKLILDTEPDEQRMIARVGIGSAAKEVQAGLIAAVASGVPIMLVGIVAPLALRALDLQRTSLAAAIGLGLLVHVLAVLAGAGVGALASRAVVPEAGWAALILVGVPVLVIVLGSRTSPIAHLLVPQFFGLAKLGPGDAGGAAALSAHALVWAAVLLGAYAFLRRTRP</sequence>